<organism evidence="9 10">
    <name type="scientific">Yoonia phaeophyticola</name>
    <dbReference type="NCBI Taxonomy" id="3137369"/>
    <lineage>
        <taxon>Bacteria</taxon>
        <taxon>Pseudomonadati</taxon>
        <taxon>Pseudomonadota</taxon>
        <taxon>Alphaproteobacteria</taxon>
        <taxon>Rhodobacterales</taxon>
        <taxon>Paracoccaceae</taxon>
        <taxon>Yoonia</taxon>
    </lineage>
</organism>
<keyword evidence="3" id="KW-0479">Metal-binding</keyword>
<dbReference type="EMBL" id="CP150951">
    <property type="protein sequence ID" value="WZC49618.1"/>
    <property type="molecule type" value="Genomic_DNA"/>
</dbReference>
<dbReference type="SUPFAM" id="SSF55811">
    <property type="entry name" value="Nudix"/>
    <property type="match status" value="1"/>
</dbReference>
<dbReference type="InterPro" id="IPR000086">
    <property type="entry name" value="NUDIX_hydrolase_dom"/>
</dbReference>
<evidence type="ECO:0000256" key="5">
    <source>
        <dbReference type="ARBA" id="ARBA00022842"/>
    </source>
</evidence>
<gene>
    <name evidence="9" type="ORF">AABB29_02910</name>
</gene>
<evidence type="ECO:0000256" key="6">
    <source>
        <dbReference type="ARBA" id="ARBA00023211"/>
    </source>
</evidence>
<reference evidence="10" key="1">
    <citation type="submission" date="2024-04" db="EMBL/GenBank/DDBJ databases">
        <title>Phylogenomic analyses of a clade within the roseobacter group suggest taxonomic reassignments of species of the genera Aestuariivita, Citreicella, Loktanella, Nautella, Pelagibaca, Ruegeria, Thalassobius, Thiobacimonas and Tropicibacter, and the proposal o.</title>
        <authorList>
            <person name="Jeon C.O."/>
        </authorList>
    </citation>
    <scope>NUCLEOTIDE SEQUENCE [LARGE SCALE GENOMIC DNA]</scope>
    <source>
        <strain evidence="10">BS5-3</strain>
    </source>
</reference>
<dbReference type="Gene3D" id="3.90.79.10">
    <property type="entry name" value="Nucleoside Triphosphate Pyrophosphohydrolase"/>
    <property type="match status" value="1"/>
</dbReference>
<sequence>MPDLTQRLQDALSQSGDASSDFDLNDDVRVPDHALTAASVLIGIRAETETVILTKRSARLKHHPGQIAFPGGKQDPGDAGPIDAALREAQEEIGLPRHQVDILGALPPHQTVTGYQVTPVLALVNGGFDPTPEAGEVSEVFEVPLRHVTSPQMFQIEGRRWQGRKRHYYAVPYGPYYIWGATARILRALAERMT</sequence>
<feature type="compositionally biased region" description="Polar residues" evidence="7">
    <location>
        <begin position="1"/>
        <end position="18"/>
    </location>
</feature>
<evidence type="ECO:0000256" key="3">
    <source>
        <dbReference type="ARBA" id="ARBA00022723"/>
    </source>
</evidence>
<dbReference type="PANTHER" id="PTHR12992">
    <property type="entry name" value="NUDIX HYDROLASE"/>
    <property type="match status" value="1"/>
</dbReference>
<evidence type="ECO:0000256" key="4">
    <source>
        <dbReference type="ARBA" id="ARBA00022801"/>
    </source>
</evidence>
<dbReference type="NCBIfam" id="NF007980">
    <property type="entry name" value="PRK10707.1"/>
    <property type="match status" value="1"/>
</dbReference>
<dbReference type="InterPro" id="IPR045121">
    <property type="entry name" value="CoAse"/>
</dbReference>
<comment type="cofactor">
    <cofactor evidence="2">
        <name>Mg(2+)</name>
        <dbReference type="ChEBI" id="CHEBI:18420"/>
    </cofactor>
</comment>
<evidence type="ECO:0000256" key="1">
    <source>
        <dbReference type="ARBA" id="ARBA00001936"/>
    </source>
</evidence>
<feature type="region of interest" description="Disordered" evidence="7">
    <location>
        <begin position="1"/>
        <end position="24"/>
    </location>
</feature>
<dbReference type="InterPro" id="IPR015797">
    <property type="entry name" value="NUDIX_hydrolase-like_dom_sf"/>
</dbReference>
<accession>A0ABZ2V4Z9</accession>
<dbReference type="RefSeq" id="WP_341367728.1">
    <property type="nucleotide sequence ID" value="NZ_CP150951.2"/>
</dbReference>
<dbReference type="PANTHER" id="PTHR12992:SF11">
    <property type="entry name" value="MITOCHONDRIAL COENZYME A DIPHOSPHATASE NUDT8"/>
    <property type="match status" value="1"/>
</dbReference>
<evidence type="ECO:0000256" key="2">
    <source>
        <dbReference type="ARBA" id="ARBA00001946"/>
    </source>
</evidence>
<evidence type="ECO:0000256" key="7">
    <source>
        <dbReference type="SAM" id="MobiDB-lite"/>
    </source>
</evidence>
<evidence type="ECO:0000313" key="10">
    <source>
        <dbReference type="Proteomes" id="UP001440612"/>
    </source>
</evidence>
<dbReference type="PROSITE" id="PS51462">
    <property type="entry name" value="NUDIX"/>
    <property type="match status" value="1"/>
</dbReference>
<protein>
    <submittedName>
        <fullName evidence="9">CoA pyrophosphatase</fullName>
    </submittedName>
</protein>
<evidence type="ECO:0000313" key="9">
    <source>
        <dbReference type="EMBL" id="WZC49618.1"/>
    </source>
</evidence>
<dbReference type="Proteomes" id="UP001440612">
    <property type="component" value="Chromosome"/>
</dbReference>
<keyword evidence="4" id="KW-0378">Hydrolase</keyword>
<evidence type="ECO:0000259" key="8">
    <source>
        <dbReference type="PROSITE" id="PS51462"/>
    </source>
</evidence>
<feature type="domain" description="Nudix hydrolase" evidence="8">
    <location>
        <begin position="31"/>
        <end position="164"/>
    </location>
</feature>
<name>A0ABZ2V4Z9_9RHOB</name>
<dbReference type="CDD" id="cd03426">
    <property type="entry name" value="NUDIX_CoAse_Nudt7"/>
    <property type="match status" value="1"/>
</dbReference>
<dbReference type="Pfam" id="PF00293">
    <property type="entry name" value="NUDIX"/>
    <property type="match status" value="1"/>
</dbReference>
<proteinExistence type="predicted"/>
<keyword evidence="5" id="KW-0460">Magnesium</keyword>
<keyword evidence="6" id="KW-0464">Manganese</keyword>
<keyword evidence="10" id="KW-1185">Reference proteome</keyword>
<comment type="cofactor">
    <cofactor evidence="1">
        <name>Mn(2+)</name>
        <dbReference type="ChEBI" id="CHEBI:29035"/>
    </cofactor>
</comment>